<dbReference type="EMBL" id="CP045891">
    <property type="protein sequence ID" value="QQP57179.1"/>
    <property type="molecule type" value="Genomic_DNA"/>
</dbReference>
<evidence type="ECO:0000256" key="1">
    <source>
        <dbReference type="SAM" id="SignalP"/>
    </source>
</evidence>
<protein>
    <submittedName>
        <fullName evidence="3">EFhand protein NUCB1</fullName>
    </submittedName>
</protein>
<dbReference type="InterPro" id="IPR057576">
    <property type="entry name" value="NUCB1_N"/>
</dbReference>
<dbReference type="Proteomes" id="UP000595437">
    <property type="component" value="Chromosome 2"/>
</dbReference>
<gene>
    <name evidence="3" type="ORF">FKW44_002082</name>
</gene>
<dbReference type="AlphaFoldDB" id="A0A7T8KJQ0"/>
<feature type="domain" description="NUCB1-like N-terminal" evidence="2">
    <location>
        <begin position="30"/>
        <end position="71"/>
    </location>
</feature>
<dbReference type="OrthoDB" id="5982823at2759"/>
<accession>A0A7T8KJQ0</accession>
<evidence type="ECO:0000259" key="2">
    <source>
        <dbReference type="Pfam" id="PF25434"/>
    </source>
</evidence>
<evidence type="ECO:0000313" key="4">
    <source>
        <dbReference type="Proteomes" id="UP000595437"/>
    </source>
</evidence>
<proteinExistence type="predicted"/>
<feature type="signal peptide" evidence="1">
    <location>
        <begin position="1"/>
        <end position="23"/>
    </location>
</feature>
<organism evidence="3 4">
    <name type="scientific">Caligus rogercresseyi</name>
    <name type="common">Sea louse</name>
    <dbReference type="NCBI Taxonomy" id="217165"/>
    <lineage>
        <taxon>Eukaryota</taxon>
        <taxon>Metazoa</taxon>
        <taxon>Ecdysozoa</taxon>
        <taxon>Arthropoda</taxon>
        <taxon>Crustacea</taxon>
        <taxon>Multicrustacea</taxon>
        <taxon>Hexanauplia</taxon>
        <taxon>Copepoda</taxon>
        <taxon>Siphonostomatoida</taxon>
        <taxon>Caligidae</taxon>
        <taxon>Caligus</taxon>
    </lineage>
</organism>
<feature type="chain" id="PRO_5030567331" evidence="1">
    <location>
        <begin position="24"/>
        <end position="80"/>
    </location>
</feature>
<reference evidence="4" key="1">
    <citation type="submission" date="2021-01" db="EMBL/GenBank/DDBJ databases">
        <title>Caligus Genome Assembly.</title>
        <authorList>
            <person name="Gallardo-Escarate C."/>
        </authorList>
    </citation>
    <scope>NUCLEOTIDE SEQUENCE [LARGE SCALE GENOMIC DNA]</scope>
</reference>
<sequence>MESMAIRGMLWGLLSLCLVFVAARPPVKSESEHPVPNVNVSDVELGLEYNRYLQEVVQILESDPDFRKKWSPWTRIRSGW</sequence>
<name>A0A7T8KJQ0_CALRO</name>
<dbReference type="Pfam" id="PF25434">
    <property type="entry name" value="NUCB1_N"/>
    <property type="match status" value="1"/>
</dbReference>
<keyword evidence="1" id="KW-0732">Signal</keyword>
<evidence type="ECO:0000313" key="3">
    <source>
        <dbReference type="EMBL" id="QQP57179.1"/>
    </source>
</evidence>
<keyword evidence="4" id="KW-1185">Reference proteome</keyword>